<dbReference type="GO" id="GO:0006508">
    <property type="term" value="P:proteolysis"/>
    <property type="evidence" value="ECO:0007669"/>
    <property type="project" value="UniProtKB-KW"/>
</dbReference>
<dbReference type="InterPro" id="IPR050127">
    <property type="entry name" value="Serine_Proteases_S1"/>
</dbReference>
<reference evidence="6" key="3">
    <citation type="submission" date="2019-06" db="EMBL/GenBank/DDBJ databases">
        <authorList>
            <person name="Poynton C."/>
            <person name="Hasenbein S."/>
            <person name="Benoit J.B."/>
            <person name="Sepulveda M.S."/>
            <person name="Poelchau M.F."/>
            <person name="Murali S.C."/>
            <person name="Chen S."/>
            <person name="Glastad K.M."/>
            <person name="Werren J.H."/>
            <person name="Vineis J.H."/>
            <person name="Bowen J.L."/>
            <person name="Friedrich M."/>
            <person name="Jones J."/>
            <person name="Robertson H.M."/>
            <person name="Feyereisen R."/>
            <person name="Mechler-Hickson A."/>
            <person name="Mathers N."/>
            <person name="Lee C.E."/>
            <person name="Colbourne J.K."/>
            <person name="Biales A."/>
            <person name="Johnston J.S."/>
            <person name="Wellborn G.A."/>
            <person name="Rosendale A.J."/>
            <person name="Cridge A.G."/>
            <person name="Munoz-Torres M.C."/>
            <person name="Bain P.A."/>
            <person name="Manny A.R."/>
            <person name="Major K.M."/>
            <person name="Lambert F.N."/>
            <person name="Vulpe C.D."/>
            <person name="Tuck P."/>
            <person name="Blalock B.J."/>
            <person name="Lin Y.-Y."/>
            <person name="Smith M.E."/>
            <person name="Ochoa-Acuna H."/>
            <person name="Chen M.-J.M."/>
            <person name="Childers C.P."/>
            <person name="Qu J."/>
            <person name="Dugan S."/>
            <person name="Lee S.L."/>
            <person name="Chao H."/>
            <person name="Dinh H."/>
            <person name="Han Y."/>
            <person name="Doddapaneni H."/>
            <person name="Worley K.C."/>
            <person name="Muzny D.M."/>
            <person name="Gibbs R.A."/>
            <person name="Richards S."/>
        </authorList>
    </citation>
    <scope>NUCLEOTIDE SEQUENCE</scope>
    <source>
        <strain evidence="6">HAZT.00-mixed</strain>
        <tissue evidence="6">Whole organism</tissue>
    </source>
</reference>
<dbReference type="InterPro" id="IPR043504">
    <property type="entry name" value="Peptidase_S1_PA_chymotrypsin"/>
</dbReference>
<dbReference type="AlphaFoldDB" id="A0A6A0GYD9"/>
<dbReference type="PANTHER" id="PTHR24264">
    <property type="entry name" value="TRYPSIN-RELATED"/>
    <property type="match status" value="1"/>
</dbReference>
<keyword evidence="1" id="KW-0645">Protease</keyword>
<dbReference type="SUPFAM" id="SSF50494">
    <property type="entry name" value="Trypsin-like serine proteases"/>
    <property type="match status" value="1"/>
</dbReference>
<evidence type="ECO:0000256" key="4">
    <source>
        <dbReference type="ARBA" id="ARBA00022825"/>
    </source>
</evidence>
<evidence type="ECO:0000256" key="3">
    <source>
        <dbReference type="ARBA" id="ARBA00022801"/>
    </source>
</evidence>
<keyword evidence="3" id="KW-0378">Hydrolase</keyword>
<dbReference type="EMBL" id="JQDR03011320">
    <property type="protein sequence ID" value="KAA0192905.1"/>
    <property type="molecule type" value="Genomic_DNA"/>
</dbReference>
<dbReference type="GO" id="GO:0004252">
    <property type="term" value="F:serine-type endopeptidase activity"/>
    <property type="evidence" value="ECO:0007669"/>
    <property type="project" value="InterPro"/>
</dbReference>
<dbReference type="Pfam" id="PF00089">
    <property type="entry name" value="Trypsin"/>
    <property type="match status" value="1"/>
</dbReference>
<dbReference type="InterPro" id="IPR001254">
    <property type="entry name" value="Trypsin_dom"/>
</dbReference>
<dbReference type="GO" id="GO:0014909">
    <property type="term" value="P:smooth muscle cell migration"/>
    <property type="evidence" value="ECO:0007669"/>
    <property type="project" value="TreeGrafter"/>
</dbReference>
<sequence length="83" mass="9201">MACDSHRRDLRLIDLTVTTPRATYDTVAVNQIGDSGGPLTVMQNEHRVLIGLVSWGISCGRGQLPGVYTNITNFMDWIPDKIK</sequence>
<dbReference type="Gene3D" id="2.40.10.10">
    <property type="entry name" value="Trypsin-like serine proteases"/>
    <property type="match status" value="1"/>
</dbReference>
<feature type="domain" description="Peptidase S1" evidence="5">
    <location>
        <begin position="1"/>
        <end position="83"/>
    </location>
</feature>
<protein>
    <recommendedName>
        <fullName evidence="5">Peptidase S1 domain-containing protein</fullName>
    </recommendedName>
</protein>
<evidence type="ECO:0000313" key="6">
    <source>
        <dbReference type="EMBL" id="KAA0192905.1"/>
    </source>
</evidence>
<dbReference type="GO" id="GO:0005615">
    <property type="term" value="C:extracellular space"/>
    <property type="evidence" value="ECO:0007669"/>
    <property type="project" value="TreeGrafter"/>
</dbReference>
<dbReference type="GO" id="GO:0048008">
    <property type="term" value="P:platelet-derived growth factor receptor signaling pathway"/>
    <property type="evidence" value="ECO:0007669"/>
    <property type="project" value="TreeGrafter"/>
</dbReference>
<dbReference type="InterPro" id="IPR009003">
    <property type="entry name" value="Peptidase_S1_PA"/>
</dbReference>
<reference evidence="6" key="2">
    <citation type="journal article" date="2018" name="Environ. Sci. Technol.">
        <title>The Toxicogenome of Hyalella azteca: A Model for Sediment Ecotoxicology and Evolutionary Toxicology.</title>
        <authorList>
            <person name="Poynton H.C."/>
            <person name="Hasenbein S."/>
            <person name="Benoit J.B."/>
            <person name="Sepulveda M.S."/>
            <person name="Poelchau M.F."/>
            <person name="Hughes D.S.T."/>
            <person name="Murali S.C."/>
            <person name="Chen S."/>
            <person name="Glastad K.M."/>
            <person name="Goodisman M.A.D."/>
            <person name="Werren J.H."/>
            <person name="Vineis J.H."/>
            <person name="Bowen J.L."/>
            <person name="Friedrich M."/>
            <person name="Jones J."/>
            <person name="Robertson H.M."/>
            <person name="Feyereisen R."/>
            <person name="Mechler-Hickson A."/>
            <person name="Mathers N."/>
            <person name="Lee C.E."/>
            <person name="Colbourne J.K."/>
            <person name="Biales A."/>
            <person name="Johnston J.S."/>
            <person name="Wellborn G.A."/>
            <person name="Rosendale A.J."/>
            <person name="Cridge A.G."/>
            <person name="Munoz-Torres M.C."/>
            <person name="Bain P.A."/>
            <person name="Manny A.R."/>
            <person name="Major K.M."/>
            <person name="Lambert F.N."/>
            <person name="Vulpe C.D."/>
            <person name="Tuck P."/>
            <person name="Blalock B.J."/>
            <person name="Lin Y.Y."/>
            <person name="Smith M.E."/>
            <person name="Ochoa-Acuna H."/>
            <person name="Chen M.M."/>
            <person name="Childers C.P."/>
            <person name="Qu J."/>
            <person name="Dugan S."/>
            <person name="Lee S.L."/>
            <person name="Chao H."/>
            <person name="Dinh H."/>
            <person name="Han Y."/>
            <person name="Doddapaneni H."/>
            <person name="Worley K.C."/>
            <person name="Muzny D.M."/>
            <person name="Gibbs R.A."/>
            <person name="Richards S."/>
        </authorList>
    </citation>
    <scope>NUCLEOTIDE SEQUENCE</scope>
    <source>
        <strain evidence="6">HAZT.00-mixed</strain>
        <tissue evidence="6">Whole organism</tissue>
    </source>
</reference>
<dbReference type="PANTHER" id="PTHR24264:SF42">
    <property type="entry name" value="TISSUE-TYPE PLASMINOGEN ACTIVATOR"/>
    <property type="match status" value="1"/>
</dbReference>
<dbReference type="Proteomes" id="UP000711488">
    <property type="component" value="Unassembled WGS sequence"/>
</dbReference>
<organism evidence="6">
    <name type="scientific">Hyalella azteca</name>
    <name type="common">Amphipod</name>
    <dbReference type="NCBI Taxonomy" id="294128"/>
    <lineage>
        <taxon>Eukaryota</taxon>
        <taxon>Metazoa</taxon>
        <taxon>Ecdysozoa</taxon>
        <taxon>Arthropoda</taxon>
        <taxon>Crustacea</taxon>
        <taxon>Multicrustacea</taxon>
        <taxon>Malacostraca</taxon>
        <taxon>Eumalacostraca</taxon>
        <taxon>Peracarida</taxon>
        <taxon>Amphipoda</taxon>
        <taxon>Senticaudata</taxon>
        <taxon>Talitrida</taxon>
        <taxon>Talitroidea</taxon>
        <taxon>Hyalellidae</taxon>
        <taxon>Hyalella</taxon>
    </lineage>
</organism>
<gene>
    <name evidence="6" type="ORF">HAZT_HAZT003715</name>
</gene>
<comment type="caution">
    <text evidence="6">The sequence shown here is derived from an EMBL/GenBank/DDBJ whole genome shotgun (WGS) entry which is preliminary data.</text>
</comment>
<evidence type="ECO:0000259" key="5">
    <source>
        <dbReference type="PROSITE" id="PS50240"/>
    </source>
</evidence>
<proteinExistence type="predicted"/>
<accession>A0A6A0GYD9</accession>
<evidence type="ECO:0000256" key="1">
    <source>
        <dbReference type="ARBA" id="ARBA00022670"/>
    </source>
</evidence>
<keyword evidence="2" id="KW-0732">Signal</keyword>
<keyword evidence="4" id="KW-0720">Serine protease</keyword>
<dbReference type="PROSITE" id="PS50240">
    <property type="entry name" value="TRYPSIN_DOM"/>
    <property type="match status" value="1"/>
</dbReference>
<reference evidence="6" key="1">
    <citation type="submission" date="2014-08" db="EMBL/GenBank/DDBJ databases">
        <authorList>
            <person name="Murali S."/>
            <person name="Richards S."/>
            <person name="Bandaranaike D."/>
            <person name="Bellair M."/>
            <person name="Blankenburg K."/>
            <person name="Chao H."/>
            <person name="Dinh H."/>
            <person name="Doddapaneni H."/>
            <person name="Dugan-Rocha S."/>
            <person name="Elkadiri S."/>
            <person name="Gnanaolivu R."/>
            <person name="Hughes D."/>
            <person name="Lee S."/>
            <person name="Li M."/>
            <person name="Ming W."/>
            <person name="Munidasa M."/>
            <person name="Muniz J."/>
            <person name="Nguyen L."/>
            <person name="Osuji N."/>
            <person name="Pu L.-L."/>
            <person name="Puazo M."/>
            <person name="Skinner E."/>
            <person name="Qu C."/>
            <person name="Quiroz J."/>
            <person name="Raj R."/>
            <person name="Weissenberger G."/>
            <person name="Xin Y."/>
            <person name="Zou X."/>
            <person name="Han Y."/>
            <person name="Worley K."/>
            <person name="Muzny D."/>
            <person name="Gibbs R."/>
        </authorList>
    </citation>
    <scope>NUCLEOTIDE SEQUENCE</scope>
    <source>
        <strain evidence="6">HAZT.00-mixed</strain>
        <tissue evidence="6">Whole organism</tissue>
    </source>
</reference>
<evidence type="ECO:0000256" key="2">
    <source>
        <dbReference type="ARBA" id="ARBA00022729"/>
    </source>
</evidence>
<name>A0A6A0GYD9_HYAAZ</name>